<evidence type="ECO:0000313" key="11">
    <source>
        <dbReference type="Proteomes" id="UP000823863"/>
    </source>
</evidence>
<proteinExistence type="predicted"/>
<dbReference type="Gene3D" id="1.10.287.130">
    <property type="match status" value="1"/>
</dbReference>
<dbReference type="InterPro" id="IPR036097">
    <property type="entry name" value="HisK_dim/P_sf"/>
</dbReference>
<evidence type="ECO:0000256" key="3">
    <source>
        <dbReference type="ARBA" id="ARBA00012438"/>
    </source>
</evidence>
<gene>
    <name evidence="10" type="ORF">H9931_10385</name>
</gene>
<keyword evidence="6 10" id="KW-0418">Kinase</keyword>
<dbReference type="CDD" id="cd00082">
    <property type="entry name" value="HisKA"/>
    <property type="match status" value="1"/>
</dbReference>
<protein>
    <recommendedName>
        <fullName evidence="3">histidine kinase</fullName>
        <ecNumber evidence="3">2.7.13.3</ecNumber>
    </recommendedName>
</protein>
<feature type="domain" description="Histidine kinase" evidence="9">
    <location>
        <begin position="185"/>
        <end position="393"/>
    </location>
</feature>
<keyword evidence="4" id="KW-0597">Phosphoprotein</keyword>
<dbReference type="EC" id="2.7.13.3" evidence="3"/>
<evidence type="ECO:0000256" key="8">
    <source>
        <dbReference type="SAM" id="Phobius"/>
    </source>
</evidence>
<dbReference type="PROSITE" id="PS50109">
    <property type="entry name" value="HIS_KIN"/>
    <property type="match status" value="1"/>
</dbReference>
<dbReference type="InterPro" id="IPR005467">
    <property type="entry name" value="His_kinase_dom"/>
</dbReference>
<comment type="caution">
    <text evidence="10">The sequence shown here is derived from an EMBL/GenBank/DDBJ whole genome shotgun (WGS) entry which is preliminary data.</text>
</comment>
<keyword evidence="7" id="KW-0902">Two-component regulatory system</keyword>
<organism evidence="10 11">
    <name type="scientific">Candidatus Enterocloster excrementigallinarum</name>
    <dbReference type="NCBI Taxonomy" id="2838558"/>
    <lineage>
        <taxon>Bacteria</taxon>
        <taxon>Bacillati</taxon>
        <taxon>Bacillota</taxon>
        <taxon>Clostridia</taxon>
        <taxon>Lachnospirales</taxon>
        <taxon>Lachnospiraceae</taxon>
        <taxon>Enterocloster</taxon>
    </lineage>
</organism>
<evidence type="ECO:0000259" key="9">
    <source>
        <dbReference type="PROSITE" id="PS50109"/>
    </source>
</evidence>
<name>A0A9D2TEL9_9FIRM</name>
<evidence type="ECO:0000256" key="1">
    <source>
        <dbReference type="ARBA" id="ARBA00000085"/>
    </source>
</evidence>
<evidence type="ECO:0000256" key="7">
    <source>
        <dbReference type="ARBA" id="ARBA00023012"/>
    </source>
</evidence>
<reference evidence="10" key="1">
    <citation type="journal article" date="2021" name="PeerJ">
        <title>Extensive microbial diversity within the chicken gut microbiome revealed by metagenomics and culture.</title>
        <authorList>
            <person name="Gilroy R."/>
            <person name="Ravi A."/>
            <person name="Getino M."/>
            <person name="Pursley I."/>
            <person name="Horton D.L."/>
            <person name="Alikhan N.F."/>
            <person name="Baker D."/>
            <person name="Gharbi K."/>
            <person name="Hall N."/>
            <person name="Watson M."/>
            <person name="Adriaenssens E.M."/>
            <person name="Foster-Nyarko E."/>
            <person name="Jarju S."/>
            <person name="Secka A."/>
            <person name="Antonio M."/>
            <person name="Oren A."/>
            <person name="Chaudhuri R.R."/>
            <person name="La Ragione R."/>
            <person name="Hildebrand F."/>
            <person name="Pallen M.J."/>
        </authorList>
    </citation>
    <scope>NUCLEOTIDE SEQUENCE</scope>
    <source>
        <strain evidence="10">CHK198-12963</strain>
    </source>
</reference>
<dbReference type="InterPro" id="IPR003661">
    <property type="entry name" value="HisK_dim/P_dom"/>
</dbReference>
<feature type="transmembrane region" description="Helical" evidence="8">
    <location>
        <begin position="9"/>
        <end position="29"/>
    </location>
</feature>
<dbReference type="CDD" id="cd00075">
    <property type="entry name" value="HATPase"/>
    <property type="match status" value="1"/>
</dbReference>
<dbReference type="InterPro" id="IPR004358">
    <property type="entry name" value="Sig_transdc_His_kin-like_C"/>
</dbReference>
<dbReference type="SUPFAM" id="SSF55874">
    <property type="entry name" value="ATPase domain of HSP90 chaperone/DNA topoisomerase II/histidine kinase"/>
    <property type="match status" value="1"/>
</dbReference>
<dbReference type="InterPro" id="IPR003594">
    <property type="entry name" value="HATPase_dom"/>
</dbReference>
<dbReference type="GO" id="GO:0016036">
    <property type="term" value="P:cellular response to phosphate starvation"/>
    <property type="evidence" value="ECO:0007669"/>
    <property type="project" value="TreeGrafter"/>
</dbReference>
<dbReference type="PRINTS" id="PR00344">
    <property type="entry name" value="BCTRLSENSOR"/>
</dbReference>
<dbReference type="SUPFAM" id="SSF47384">
    <property type="entry name" value="Homodimeric domain of signal transducing histidine kinase"/>
    <property type="match status" value="1"/>
</dbReference>
<dbReference type="Proteomes" id="UP000823863">
    <property type="component" value="Unassembled WGS sequence"/>
</dbReference>
<dbReference type="InterPro" id="IPR050351">
    <property type="entry name" value="BphY/WalK/GraS-like"/>
</dbReference>
<dbReference type="GO" id="GO:0004721">
    <property type="term" value="F:phosphoprotein phosphatase activity"/>
    <property type="evidence" value="ECO:0007669"/>
    <property type="project" value="TreeGrafter"/>
</dbReference>
<reference evidence="10" key="2">
    <citation type="submission" date="2021-04" db="EMBL/GenBank/DDBJ databases">
        <authorList>
            <person name="Gilroy R."/>
        </authorList>
    </citation>
    <scope>NUCLEOTIDE SEQUENCE</scope>
    <source>
        <strain evidence="10">CHK198-12963</strain>
    </source>
</reference>
<dbReference type="AlphaFoldDB" id="A0A9D2TEL9"/>
<evidence type="ECO:0000256" key="5">
    <source>
        <dbReference type="ARBA" id="ARBA00022679"/>
    </source>
</evidence>
<evidence type="ECO:0000256" key="2">
    <source>
        <dbReference type="ARBA" id="ARBA00004370"/>
    </source>
</evidence>
<evidence type="ECO:0000256" key="6">
    <source>
        <dbReference type="ARBA" id="ARBA00022777"/>
    </source>
</evidence>
<sequence>MTAMKKRHFYILFPAVLFLLGMFFLGWIWKTECENTAYGTLSAFCRELSGQQTTEGQILVALKKSQNRDIGEEKEEFLERYGYRREDFAGFDSRAFFCVSAFSVVVLAVWGWSAWRMEGMNQNRIKELTAALAEMNAGGGRMVWQTREDEFSLLQDEMEKTVTALYETREEAVKAKEGYARHLTDIAHQLKTPVTAALLSLELMEDQTPNDYIWRVRRQLRRLNQLEESLLTLSKIEAGVLQLKKESVDVYTALTLAAENLEELFRRKQVGIQISNQGAAVITGDLEWTMEALMNLMKNSLEQSEGGQAVFCDYVVNALEVRIRIWDQGPGFAPEDLPYLFDRFYTGSRGKKGGNGIGLALAHALLQMEGGELKAFNLPEGGACFEIRFRRHPAVT</sequence>
<comment type="catalytic activity">
    <reaction evidence="1">
        <text>ATP + protein L-histidine = ADP + protein N-phospho-L-histidine.</text>
        <dbReference type="EC" id="2.7.13.3"/>
    </reaction>
</comment>
<dbReference type="GO" id="GO:0000155">
    <property type="term" value="F:phosphorelay sensor kinase activity"/>
    <property type="evidence" value="ECO:0007669"/>
    <property type="project" value="InterPro"/>
</dbReference>
<dbReference type="PANTHER" id="PTHR45453:SF1">
    <property type="entry name" value="PHOSPHATE REGULON SENSOR PROTEIN PHOR"/>
    <property type="match status" value="1"/>
</dbReference>
<keyword evidence="8" id="KW-0812">Transmembrane</keyword>
<evidence type="ECO:0000313" key="10">
    <source>
        <dbReference type="EMBL" id="HJC67104.1"/>
    </source>
</evidence>
<evidence type="ECO:0000256" key="4">
    <source>
        <dbReference type="ARBA" id="ARBA00022553"/>
    </source>
</evidence>
<keyword evidence="8" id="KW-1133">Transmembrane helix</keyword>
<dbReference type="PANTHER" id="PTHR45453">
    <property type="entry name" value="PHOSPHATE REGULON SENSOR PROTEIN PHOR"/>
    <property type="match status" value="1"/>
</dbReference>
<dbReference type="GO" id="GO:0005886">
    <property type="term" value="C:plasma membrane"/>
    <property type="evidence" value="ECO:0007669"/>
    <property type="project" value="TreeGrafter"/>
</dbReference>
<feature type="transmembrane region" description="Helical" evidence="8">
    <location>
        <begin position="94"/>
        <end position="115"/>
    </location>
</feature>
<dbReference type="Gene3D" id="3.30.565.10">
    <property type="entry name" value="Histidine kinase-like ATPase, C-terminal domain"/>
    <property type="match status" value="1"/>
</dbReference>
<accession>A0A9D2TEL9</accession>
<keyword evidence="5" id="KW-0808">Transferase</keyword>
<dbReference type="SMART" id="SM00387">
    <property type="entry name" value="HATPase_c"/>
    <property type="match status" value="1"/>
</dbReference>
<keyword evidence="8" id="KW-0472">Membrane</keyword>
<dbReference type="InterPro" id="IPR036890">
    <property type="entry name" value="HATPase_C_sf"/>
</dbReference>
<dbReference type="Pfam" id="PF02518">
    <property type="entry name" value="HATPase_c"/>
    <property type="match status" value="1"/>
</dbReference>
<dbReference type="Pfam" id="PF00512">
    <property type="entry name" value="HisKA"/>
    <property type="match status" value="1"/>
</dbReference>
<dbReference type="SMART" id="SM00388">
    <property type="entry name" value="HisKA"/>
    <property type="match status" value="1"/>
</dbReference>
<dbReference type="EMBL" id="DWWB01000055">
    <property type="protein sequence ID" value="HJC67104.1"/>
    <property type="molecule type" value="Genomic_DNA"/>
</dbReference>
<comment type="subcellular location">
    <subcellularLocation>
        <location evidence="2">Membrane</location>
    </subcellularLocation>
</comment>